<evidence type="ECO:0000313" key="2">
    <source>
        <dbReference type="EMBL" id="MFD1539318.1"/>
    </source>
</evidence>
<keyword evidence="3" id="KW-1185">Reference proteome</keyword>
<protein>
    <submittedName>
        <fullName evidence="2">MFS transporter</fullName>
    </submittedName>
</protein>
<evidence type="ECO:0000256" key="1">
    <source>
        <dbReference type="SAM" id="Phobius"/>
    </source>
</evidence>
<accession>A0ABW4G9A2</accession>
<gene>
    <name evidence="2" type="ORF">ACFSJ0_19830</name>
</gene>
<keyword evidence="1" id="KW-1133">Transmembrane helix</keyword>
<dbReference type="Proteomes" id="UP001597097">
    <property type="component" value="Unassembled WGS sequence"/>
</dbReference>
<sequence>MRACDTLMRAELPLRLARTAAFAAVCVGLAALAHAMGGGSVPAPHTAALGLGAVLLAALALGGRERSAPTINVALVCAQLGLHEWFGTDGTAYVISHPHGRGLSEGVGMLLAHLTATLITGWWLARGETALWALLHRLGHRLALLRPVAVAAVRRAVPIVIVRIVPVDPVLLHCVARRGPPLPA</sequence>
<organism evidence="2 3">
    <name type="scientific">Nonomuraea guangzhouensis</name>
    <dbReference type="NCBI Taxonomy" id="1291555"/>
    <lineage>
        <taxon>Bacteria</taxon>
        <taxon>Bacillati</taxon>
        <taxon>Actinomycetota</taxon>
        <taxon>Actinomycetes</taxon>
        <taxon>Streptosporangiales</taxon>
        <taxon>Streptosporangiaceae</taxon>
        <taxon>Nonomuraea</taxon>
    </lineage>
</organism>
<dbReference type="RefSeq" id="WP_308127128.1">
    <property type="nucleotide sequence ID" value="NZ_JAHKRM010000012.1"/>
</dbReference>
<reference evidence="3" key="1">
    <citation type="journal article" date="2019" name="Int. J. Syst. Evol. Microbiol.">
        <title>The Global Catalogue of Microorganisms (GCM) 10K type strain sequencing project: providing services to taxonomists for standard genome sequencing and annotation.</title>
        <authorList>
            <consortium name="The Broad Institute Genomics Platform"/>
            <consortium name="The Broad Institute Genome Sequencing Center for Infectious Disease"/>
            <person name="Wu L."/>
            <person name="Ma J."/>
        </authorList>
    </citation>
    <scope>NUCLEOTIDE SEQUENCE [LARGE SCALE GENOMIC DNA]</scope>
    <source>
        <strain evidence="3">CGMCC 1.15399</strain>
    </source>
</reference>
<feature type="transmembrane region" description="Helical" evidence="1">
    <location>
        <begin position="45"/>
        <end position="62"/>
    </location>
</feature>
<proteinExistence type="predicted"/>
<name>A0ABW4G9A2_9ACTN</name>
<evidence type="ECO:0000313" key="3">
    <source>
        <dbReference type="Proteomes" id="UP001597097"/>
    </source>
</evidence>
<comment type="caution">
    <text evidence="2">The sequence shown here is derived from an EMBL/GenBank/DDBJ whole genome shotgun (WGS) entry which is preliminary data.</text>
</comment>
<dbReference type="EMBL" id="JBHUCM010000017">
    <property type="protein sequence ID" value="MFD1539318.1"/>
    <property type="molecule type" value="Genomic_DNA"/>
</dbReference>
<keyword evidence="1" id="KW-0812">Transmembrane</keyword>
<keyword evidence="1" id="KW-0472">Membrane</keyword>